<evidence type="ECO:0000256" key="5">
    <source>
        <dbReference type="ARBA" id="ARBA00023237"/>
    </source>
</evidence>
<keyword evidence="4" id="KW-0472">Membrane</keyword>
<dbReference type="Pfam" id="PF07980">
    <property type="entry name" value="SusD_RagB"/>
    <property type="match status" value="1"/>
</dbReference>
<dbReference type="AlphaFoldDB" id="A0A444W552"/>
<evidence type="ECO:0000256" key="4">
    <source>
        <dbReference type="ARBA" id="ARBA00023136"/>
    </source>
</evidence>
<gene>
    <name evidence="9" type="ORF">NU08_0255</name>
</gene>
<dbReference type="InterPro" id="IPR033985">
    <property type="entry name" value="SusD-like_N"/>
</dbReference>
<evidence type="ECO:0000313" key="10">
    <source>
        <dbReference type="Proteomes" id="UP000290433"/>
    </source>
</evidence>
<comment type="caution">
    <text evidence="9">The sequence shown here is derived from an EMBL/GenBank/DDBJ whole genome shotgun (WGS) entry which is preliminary data.</text>
</comment>
<reference evidence="9 10" key="1">
    <citation type="submission" date="2014-12" db="EMBL/GenBank/DDBJ databases">
        <title>Genome sequence of Flavobacterium anhuiense RCM74.</title>
        <authorList>
            <person name="Kim J.F."/>
            <person name="Song J.Y."/>
            <person name="Kwak M.-J."/>
            <person name="Lee S.-W."/>
        </authorList>
    </citation>
    <scope>NUCLEOTIDE SEQUENCE [LARGE SCALE GENOMIC DNA]</scope>
    <source>
        <strain evidence="9 10">RCM74</strain>
    </source>
</reference>
<dbReference type="SUPFAM" id="SSF48452">
    <property type="entry name" value="TPR-like"/>
    <property type="match status" value="1"/>
</dbReference>
<feature type="chain" id="PRO_5019526793" evidence="6">
    <location>
        <begin position="21"/>
        <end position="481"/>
    </location>
</feature>
<keyword evidence="3 6" id="KW-0732">Signal</keyword>
<dbReference type="InterPro" id="IPR012944">
    <property type="entry name" value="SusD_RagB_dom"/>
</dbReference>
<evidence type="ECO:0000256" key="6">
    <source>
        <dbReference type="SAM" id="SignalP"/>
    </source>
</evidence>
<proteinExistence type="inferred from homology"/>
<evidence type="ECO:0000259" key="8">
    <source>
        <dbReference type="Pfam" id="PF14322"/>
    </source>
</evidence>
<dbReference type="Gene3D" id="1.25.40.390">
    <property type="match status" value="1"/>
</dbReference>
<name>A0A444W552_9FLAO</name>
<accession>A0A444W552</accession>
<evidence type="ECO:0000256" key="3">
    <source>
        <dbReference type="ARBA" id="ARBA00022729"/>
    </source>
</evidence>
<feature type="domain" description="RagB/SusD" evidence="7">
    <location>
        <begin position="364"/>
        <end position="448"/>
    </location>
</feature>
<evidence type="ECO:0000313" key="9">
    <source>
        <dbReference type="EMBL" id="RYJ40818.1"/>
    </source>
</evidence>
<dbReference type="GO" id="GO:0009279">
    <property type="term" value="C:cell outer membrane"/>
    <property type="evidence" value="ECO:0007669"/>
    <property type="project" value="UniProtKB-SubCell"/>
</dbReference>
<dbReference type="RefSeq" id="WP_129745376.1">
    <property type="nucleotide sequence ID" value="NZ_JUIV01000001.1"/>
</dbReference>
<dbReference type="EMBL" id="JUIV01000001">
    <property type="protein sequence ID" value="RYJ40818.1"/>
    <property type="molecule type" value="Genomic_DNA"/>
</dbReference>
<keyword evidence="5" id="KW-0998">Cell outer membrane</keyword>
<feature type="signal peptide" evidence="6">
    <location>
        <begin position="1"/>
        <end position="20"/>
    </location>
</feature>
<comment type="subcellular location">
    <subcellularLocation>
        <location evidence="1">Cell outer membrane</location>
    </subcellularLocation>
</comment>
<protein>
    <submittedName>
        <fullName evidence="9">Outer membrane protein</fullName>
    </submittedName>
</protein>
<organism evidence="9 10">
    <name type="scientific">Flavobacterium anhuiense</name>
    <dbReference type="NCBI Taxonomy" id="459526"/>
    <lineage>
        <taxon>Bacteria</taxon>
        <taxon>Pseudomonadati</taxon>
        <taxon>Bacteroidota</taxon>
        <taxon>Flavobacteriia</taxon>
        <taxon>Flavobacteriales</taxon>
        <taxon>Flavobacteriaceae</taxon>
        <taxon>Flavobacterium</taxon>
    </lineage>
</organism>
<evidence type="ECO:0000256" key="2">
    <source>
        <dbReference type="ARBA" id="ARBA00006275"/>
    </source>
</evidence>
<dbReference type="InterPro" id="IPR011990">
    <property type="entry name" value="TPR-like_helical_dom_sf"/>
</dbReference>
<evidence type="ECO:0000259" key="7">
    <source>
        <dbReference type="Pfam" id="PF07980"/>
    </source>
</evidence>
<feature type="domain" description="SusD-like N-terminal" evidence="8">
    <location>
        <begin position="24"/>
        <end position="168"/>
    </location>
</feature>
<evidence type="ECO:0000256" key="1">
    <source>
        <dbReference type="ARBA" id="ARBA00004442"/>
    </source>
</evidence>
<dbReference type="PROSITE" id="PS51257">
    <property type="entry name" value="PROKAR_LIPOPROTEIN"/>
    <property type="match status" value="1"/>
</dbReference>
<dbReference type="OrthoDB" id="1097962at2"/>
<dbReference type="Pfam" id="PF14322">
    <property type="entry name" value="SusD-like_3"/>
    <property type="match status" value="1"/>
</dbReference>
<comment type="similarity">
    <text evidence="2">Belongs to the SusD family.</text>
</comment>
<sequence>MNQYLNKIALSILIAFSAVSCSNFLDVVPKDKILESQIFENEAGMQNVHNGLYLMLASDELYGRQLTMDAVDILGQQYNMPASHTKAKMATYAYAEANPKDVFTAIWQKAFTTVLSANKFLESLDEHSGIISQEKADLLKGETIAIRAMLHFDMLRLFGPIYKVDPSMPAIPYYDAPVTANNPILSAKDAMSKILADIDRALVLLEKDPILTSGKYRATTDYDSNPYYSQNRGMRMNFLAVKCLKARVLLYAGDKTGAAVAANEVIAFTKSNDFFPWTPFLDATNAANPDRIFSSENFFALSDYTLYKTQEDLFDSKLSDPMIYAPLLSRLNAVFESNDNDYRSLPSWKIPVVGGKTQKTFFKYADVPDTKMFFRMQIPMFKLSEIYLIAAETAPVPADGIALLNTLRYNRGLTNLASTAVLATEITKEYRKEFMGEGQLFFYYKRNNTSAIPNGSTTSGNITMGALQYVVPLPDSEINFQ</sequence>
<dbReference type="Proteomes" id="UP000290433">
    <property type="component" value="Unassembled WGS sequence"/>
</dbReference>